<evidence type="ECO:0000313" key="2">
    <source>
        <dbReference type="EMBL" id="KHE42343.1"/>
    </source>
</evidence>
<reference evidence="2 3" key="1">
    <citation type="submission" date="2014-09" db="EMBL/GenBank/DDBJ databases">
        <title>Alistipes sp. 627, sp. nov., a novel member of the family Rikenellaceae isolated from human faeces.</title>
        <authorList>
            <person name="Shkoporov A.N."/>
            <person name="Chaplin A.V."/>
            <person name="Motuzova O.V."/>
            <person name="Kafarskaia L.I."/>
            <person name="Khokhlova E.V."/>
            <person name="Efimov B.A."/>
        </authorList>
    </citation>
    <scope>NUCLEOTIDE SEQUENCE [LARGE SCALE GENOMIC DNA]</scope>
    <source>
        <strain evidence="2 3">627</strain>
    </source>
</reference>
<evidence type="ECO:0000256" key="1">
    <source>
        <dbReference type="SAM" id="SignalP"/>
    </source>
</evidence>
<keyword evidence="1" id="KW-0732">Signal</keyword>
<dbReference type="RefSeq" id="WP_035472972.1">
    <property type="nucleotide sequence ID" value="NZ_JRGF01000005.1"/>
</dbReference>
<keyword evidence="3" id="KW-1185">Reference proteome</keyword>
<sequence length="182" mass="20464">MNRKLLFLLCMAAVCFSAPRASAQYFSVGINAPMLASGTLNVTLEAAVAPHWSVELALLANPVSTERLGLTAAALQPGVRYWFFEEYAGHFLAMHAALASYNVWNASHRHKGWLSGAGISYGYCWPLSARWNMTLEGGIGIYHMRESEKRRFTPDSEPEYIRHHRRWVFGPSKCALTFSYLF</sequence>
<comment type="caution">
    <text evidence="2">The sequence shown here is derived from an EMBL/GenBank/DDBJ whole genome shotgun (WGS) entry which is preliminary data.</text>
</comment>
<proteinExistence type="predicted"/>
<gene>
    <name evidence="2" type="ORF">LG35_05550</name>
</gene>
<dbReference type="EMBL" id="JRGF01000005">
    <property type="protein sequence ID" value="KHE42343.1"/>
    <property type="molecule type" value="Genomic_DNA"/>
</dbReference>
<evidence type="ECO:0008006" key="4">
    <source>
        <dbReference type="Google" id="ProtNLM"/>
    </source>
</evidence>
<dbReference type="Pfam" id="PF12099">
    <property type="entry name" value="DUF3575"/>
    <property type="match status" value="1"/>
</dbReference>
<dbReference type="Proteomes" id="UP000030889">
    <property type="component" value="Unassembled WGS sequence"/>
</dbReference>
<organism evidence="2 3">
    <name type="scientific">Alistipes inops</name>
    <dbReference type="NCBI Taxonomy" id="1501391"/>
    <lineage>
        <taxon>Bacteria</taxon>
        <taxon>Pseudomonadati</taxon>
        <taxon>Bacteroidota</taxon>
        <taxon>Bacteroidia</taxon>
        <taxon>Bacteroidales</taxon>
        <taxon>Rikenellaceae</taxon>
        <taxon>Alistipes</taxon>
    </lineage>
</organism>
<dbReference type="InterPro" id="IPR021958">
    <property type="entry name" value="DUF3575"/>
</dbReference>
<feature type="chain" id="PRO_5046813799" description="DUF3575 domain-containing protein" evidence="1">
    <location>
        <begin position="24"/>
        <end position="182"/>
    </location>
</feature>
<feature type="signal peptide" evidence="1">
    <location>
        <begin position="1"/>
        <end position="23"/>
    </location>
</feature>
<evidence type="ECO:0000313" key="3">
    <source>
        <dbReference type="Proteomes" id="UP000030889"/>
    </source>
</evidence>
<protein>
    <recommendedName>
        <fullName evidence="4">DUF3575 domain-containing protein</fullName>
    </recommendedName>
</protein>
<name>A0ABR4YKK4_9BACT</name>
<accession>A0ABR4YKK4</accession>